<dbReference type="EMBL" id="JBBKZV010000032">
    <property type="protein sequence ID" value="MEJ8826302.1"/>
    <property type="molecule type" value="Genomic_DNA"/>
</dbReference>
<dbReference type="InterPro" id="IPR014445">
    <property type="entry name" value="Gln-dep_NAD_synthase"/>
</dbReference>
<dbReference type="Proteomes" id="UP001363010">
    <property type="component" value="Unassembled WGS sequence"/>
</dbReference>
<feature type="active site" description="Proton acceptor; for glutaminase activity" evidence="7">
    <location>
        <position position="57"/>
    </location>
</feature>
<evidence type="ECO:0000313" key="13">
    <source>
        <dbReference type="Proteomes" id="UP001363010"/>
    </source>
</evidence>
<reference evidence="12 13" key="1">
    <citation type="submission" date="2024-03" db="EMBL/GenBank/DDBJ databases">
        <title>Novel species of the genus Variovorax.</title>
        <authorList>
            <person name="Liu Q."/>
            <person name="Xin Y.-H."/>
        </authorList>
    </citation>
    <scope>NUCLEOTIDE SEQUENCE [LARGE SCALE GENOMIC DNA]</scope>
    <source>
        <strain evidence="12 13">KACC 18501</strain>
    </source>
</reference>
<evidence type="ECO:0000256" key="8">
    <source>
        <dbReference type="PIRNR" id="PIRNR006630"/>
    </source>
</evidence>
<comment type="pathway">
    <text evidence="1 7 8">Cofactor biosynthesis; NAD(+) biosynthesis; NAD(+) from deamido-NAD(+) (L-Gln route): step 1/1.</text>
</comment>
<dbReference type="Gene3D" id="3.40.50.620">
    <property type="entry name" value="HUPs"/>
    <property type="match status" value="1"/>
</dbReference>
<dbReference type="InterPro" id="IPR003010">
    <property type="entry name" value="C-N_Hydrolase"/>
</dbReference>
<keyword evidence="6 7" id="KW-0520">NAD</keyword>
<evidence type="ECO:0000259" key="11">
    <source>
        <dbReference type="PROSITE" id="PS50263"/>
    </source>
</evidence>
<dbReference type="RefSeq" id="WP_340367342.1">
    <property type="nucleotide sequence ID" value="NZ_JBBKZV010000032.1"/>
</dbReference>
<gene>
    <name evidence="7" type="primary">nadE</name>
    <name evidence="12" type="ORF">WKW80_30490</name>
</gene>
<feature type="active site" description="For glutaminase activity" evidence="7">
    <location>
        <position position="126"/>
    </location>
</feature>
<dbReference type="CDD" id="cd00553">
    <property type="entry name" value="NAD_synthase"/>
    <property type="match status" value="1"/>
</dbReference>
<dbReference type="CDD" id="cd07570">
    <property type="entry name" value="GAT_Gln-NAD-synth"/>
    <property type="match status" value="1"/>
</dbReference>
<keyword evidence="5 7" id="KW-0067">ATP-binding</keyword>
<feature type="binding site" evidence="7">
    <location>
        <begin position="497"/>
        <end position="500"/>
    </location>
    <ligand>
        <name>deamido-NAD(+)</name>
        <dbReference type="ChEBI" id="CHEBI:58437"/>
        <note>ligand shared between two neighboring subunits</note>
    </ligand>
</feature>
<dbReference type="EC" id="6.3.5.1" evidence="7 8"/>
<feature type="binding site" evidence="7">
    <location>
        <position position="487"/>
    </location>
    <ligand>
        <name>ATP</name>
        <dbReference type="ChEBI" id="CHEBI:30616"/>
    </ligand>
</feature>
<dbReference type="NCBIfam" id="TIGR00552">
    <property type="entry name" value="nadE"/>
    <property type="match status" value="1"/>
</dbReference>
<dbReference type="Pfam" id="PF02540">
    <property type="entry name" value="NAD_synthase"/>
    <property type="match status" value="1"/>
</dbReference>
<keyword evidence="3 7" id="KW-0436">Ligase</keyword>
<evidence type="ECO:0000256" key="10">
    <source>
        <dbReference type="SAM" id="MobiDB-lite"/>
    </source>
</evidence>
<dbReference type="InterPro" id="IPR022310">
    <property type="entry name" value="NAD/GMP_synthase"/>
</dbReference>
<evidence type="ECO:0000256" key="2">
    <source>
        <dbReference type="ARBA" id="ARBA00007145"/>
    </source>
</evidence>
<dbReference type="PIRSF" id="PIRSF006630">
    <property type="entry name" value="NADS_GAT"/>
    <property type="match status" value="1"/>
</dbReference>
<dbReference type="PANTHER" id="PTHR23090">
    <property type="entry name" value="NH 3 /GLUTAMINE-DEPENDENT NAD + SYNTHETASE"/>
    <property type="match status" value="1"/>
</dbReference>
<comment type="function">
    <text evidence="7">Catalyzes the ATP-dependent amidation of deamido-NAD to form NAD. Uses L-glutamine as a nitrogen source.</text>
</comment>
<feature type="binding site" evidence="7">
    <location>
        <position position="463"/>
    </location>
    <ligand>
        <name>deamido-NAD(+)</name>
        <dbReference type="ChEBI" id="CHEBI:58437"/>
        <note>ligand shared between two neighboring subunits</note>
    </ligand>
</feature>
<keyword evidence="4 7" id="KW-0547">Nucleotide-binding</keyword>
<dbReference type="InterPro" id="IPR014729">
    <property type="entry name" value="Rossmann-like_a/b/a_fold"/>
</dbReference>
<evidence type="ECO:0000313" key="12">
    <source>
        <dbReference type="EMBL" id="MEJ8826302.1"/>
    </source>
</evidence>
<name>A0ABU8W8C9_9BURK</name>
<feature type="binding site" evidence="7">
    <location>
        <position position="132"/>
    </location>
    <ligand>
        <name>L-glutamine</name>
        <dbReference type="ChEBI" id="CHEBI:58359"/>
    </ligand>
</feature>
<feature type="active site" description="Nucleophile; for glutaminase activity" evidence="7">
    <location>
        <position position="182"/>
    </location>
</feature>
<protein>
    <recommendedName>
        <fullName evidence="7 8">Glutamine-dependent NAD(+) synthetase</fullName>
        <ecNumber evidence="7 8">6.3.5.1</ecNumber>
    </recommendedName>
    <alternativeName>
        <fullName evidence="7 8">NAD(+) synthase [glutamine-hydrolyzing]</fullName>
    </alternativeName>
</protein>
<feature type="binding site" evidence="7">
    <location>
        <begin position="373"/>
        <end position="380"/>
    </location>
    <ligand>
        <name>ATP</name>
        <dbReference type="ChEBI" id="CHEBI:30616"/>
    </ligand>
</feature>
<accession>A0ABU8W8C9</accession>
<sequence>MTADQLQFLNPFRHGFARVAVAVPRNRVADPMFNAAEAIALYREAASNGAVVVAFPELGLSAYTCDDLFHQAALLDACEVALQQVIEASGSIGAAAIVGLPLRVDHRLFNCAAVVAGGKLLGVLPKTYLPNYGEFYEGRQFSAADTALATEIDWRGERVPFGANLLFQCNQLPLLKLHVEICEDVWVPIPPSSYAALAGATVLVNLSASNITIGKSAYRHQLVSLHSARCLAAYLYSSAGIGESTTDLAWDGQGLIYESGEMLAESERFSNSSHIVAADVDLERVSRERMRQNSFGVSVQKHKAELTSWRTVPFDVTVPARVAQGLLRRVERFPYVPADARTRDERCHEVFNIQVQSLVQRLEATGIKTVVIGVSGGLDSTHALMVCAQAMDRLGLPRANILGYTMPGFATSARTLQQAHQLMAATGCTAQEIDIRPSCLQMLKDLEHPHSDDTPKYDITFENVQAGERTSHLFRLANLHNGIVVGTGDLSELALGWCTYGVGDHMSHYNVNASVPKTLIKHLVRWVADKGRIGTDGSAVLLAILDTEVSPELIPSSPGAEQPGQKTEDTIGPYELQDFHLYYTLRYGFRPTKVAFLAYTAWHDRTRGAWPDESHELVRNEYGLAEIRKHLGTFIWRFFKTSQFKRSCVPNGPKVGSGGSLSPRGDWRAPSDSEAEVWLAELRGVPDGPDAGDKAAARA</sequence>
<comment type="catalytic activity">
    <reaction evidence="7 8">
        <text>deamido-NAD(+) + L-glutamine + ATP + H2O = L-glutamate + AMP + diphosphate + NAD(+) + H(+)</text>
        <dbReference type="Rhea" id="RHEA:24384"/>
        <dbReference type="ChEBI" id="CHEBI:15377"/>
        <dbReference type="ChEBI" id="CHEBI:15378"/>
        <dbReference type="ChEBI" id="CHEBI:29985"/>
        <dbReference type="ChEBI" id="CHEBI:30616"/>
        <dbReference type="ChEBI" id="CHEBI:33019"/>
        <dbReference type="ChEBI" id="CHEBI:57540"/>
        <dbReference type="ChEBI" id="CHEBI:58359"/>
        <dbReference type="ChEBI" id="CHEBI:58437"/>
        <dbReference type="ChEBI" id="CHEBI:456215"/>
        <dbReference type="EC" id="6.3.5.1"/>
    </reaction>
</comment>
<dbReference type="InterPro" id="IPR041856">
    <property type="entry name" value="NAD+_synth_C"/>
</dbReference>
<dbReference type="GO" id="GO:0008795">
    <property type="term" value="F:NAD+ synthase activity"/>
    <property type="evidence" value="ECO:0007669"/>
    <property type="project" value="UniProtKB-EC"/>
</dbReference>
<evidence type="ECO:0000256" key="6">
    <source>
        <dbReference type="ARBA" id="ARBA00023027"/>
    </source>
</evidence>
<dbReference type="Gene3D" id="3.60.110.10">
    <property type="entry name" value="Carbon-nitrogen hydrolase"/>
    <property type="match status" value="1"/>
</dbReference>
<dbReference type="InterPro" id="IPR036526">
    <property type="entry name" value="C-N_Hydrolase_sf"/>
</dbReference>
<feature type="binding site" evidence="7">
    <location>
        <position position="215"/>
    </location>
    <ligand>
        <name>L-glutamine</name>
        <dbReference type="ChEBI" id="CHEBI:58359"/>
    </ligand>
</feature>
<feature type="region of interest" description="Disordered" evidence="10">
    <location>
        <begin position="650"/>
        <end position="673"/>
    </location>
</feature>
<dbReference type="Gene3D" id="1.10.10.1140">
    <property type="entry name" value="Glutamine-dependent NAD+ synthetase, C-terminal domain"/>
    <property type="match status" value="1"/>
</dbReference>
<feature type="binding site" evidence="7">
    <location>
        <position position="645"/>
    </location>
    <ligand>
        <name>deamido-NAD(+)</name>
        <dbReference type="ChEBI" id="CHEBI:58437"/>
        <note>ligand shared between two neighboring subunits</note>
    </ligand>
</feature>
<evidence type="ECO:0000256" key="4">
    <source>
        <dbReference type="ARBA" id="ARBA00022741"/>
    </source>
</evidence>
<dbReference type="PROSITE" id="PS50263">
    <property type="entry name" value="CN_HYDROLASE"/>
    <property type="match status" value="1"/>
</dbReference>
<dbReference type="NCBIfam" id="NF002730">
    <property type="entry name" value="PRK02628.1"/>
    <property type="match status" value="1"/>
</dbReference>
<comment type="similarity">
    <text evidence="2 7 8">In the C-terminal section; belongs to the NAD synthetase family.</text>
</comment>
<evidence type="ECO:0000256" key="7">
    <source>
        <dbReference type="HAMAP-Rule" id="MF_02090"/>
    </source>
</evidence>
<feature type="binding site" evidence="7">
    <location>
        <position position="209"/>
    </location>
    <ligand>
        <name>L-glutamine</name>
        <dbReference type="ChEBI" id="CHEBI:58359"/>
    </ligand>
</feature>
<comment type="caution">
    <text evidence="12">The sequence shown here is derived from an EMBL/GenBank/DDBJ whole genome shotgun (WGS) entry which is preliminary data.</text>
</comment>
<keyword evidence="13" id="KW-1185">Reference proteome</keyword>
<dbReference type="SUPFAM" id="SSF52402">
    <property type="entry name" value="Adenine nucleotide alpha hydrolases-like"/>
    <property type="match status" value="1"/>
</dbReference>
<dbReference type="InterPro" id="IPR003694">
    <property type="entry name" value="NAD_synthase"/>
</dbReference>
<dbReference type="SUPFAM" id="SSF56317">
    <property type="entry name" value="Carbon-nitrogen hydrolase"/>
    <property type="match status" value="1"/>
</dbReference>
<dbReference type="HAMAP" id="MF_02090">
    <property type="entry name" value="NadE_glutamine_dep"/>
    <property type="match status" value="1"/>
</dbReference>
<dbReference type="Pfam" id="PF00795">
    <property type="entry name" value="CN_hydrolase"/>
    <property type="match status" value="1"/>
</dbReference>
<evidence type="ECO:0000256" key="3">
    <source>
        <dbReference type="ARBA" id="ARBA00022598"/>
    </source>
</evidence>
<organism evidence="12 13">
    <name type="scientific">Variovorax humicola</name>
    <dbReference type="NCBI Taxonomy" id="1769758"/>
    <lineage>
        <taxon>Bacteria</taxon>
        <taxon>Pseudomonadati</taxon>
        <taxon>Pseudomonadota</taxon>
        <taxon>Betaproteobacteria</taxon>
        <taxon>Burkholderiales</taxon>
        <taxon>Comamonadaceae</taxon>
        <taxon>Variovorax</taxon>
    </lineage>
</organism>
<comment type="similarity">
    <text evidence="9">Belongs to the NAD synthetase family.</text>
</comment>
<evidence type="ECO:0000256" key="9">
    <source>
        <dbReference type="RuleBase" id="RU003811"/>
    </source>
</evidence>
<evidence type="ECO:0000256" key="1">
    <source>
        <dbReference type="ARBA" id="ARBA00005188"/>
    </source>
</evidence>
<proteinExistence type="inferred from homology"/>
<feature type="binding site" evidence="7">
    <location>
        <position position="492"/>
    </location>
    <ligand>
        <name>deamido-NAD(+)</name>
        <dbReference type="ChEBI" id="CHEBI:58437"/>
        <note>ligand shared between two neighboring subunits</note>
    </ligand>
</feature>
<evidence type="ECO:0000256" key="5">
    <source>
        <dbReference type="ARBA" id="ARBA00022840"/>
    </source>
</evidence>
<dbReference type="PANTHER" id="PTHR23090:SF9">
    <property type="entry name" value="GLUTAMINE-DEPENDENT NAD(+) SYNTHETASE"/>
    <property type="match status" value="1"/>
</dbReference>
<feature type="domain" description="CN hydrolase" evidence="11">
    <location>
        <begin position="17"/>
        <end position="282"/>
    </location>
</feature>